<reference evidence="4" key="1">
    <citation type="journal article" date="2019" name="Int. J. Syst. Evol. Microbiol.">
        <title>The Global Catalogue of Microorganisms (GCM) 10K type strain sequencing project: providing services to taxonomists for standard genome sequencing and annotation.</title>
        <authorList>
            <consortium name="The Broad Institute Genomics Platform"/>
            <consortium name="The Broad Institute Genome Sequencing Center for Infectious Disease"/>
            <person name="Wu L."/>
            <person name="Ma J."/>
        </authorList>
    </citation>
    <scope>NUCLEOTIDE SEQUENCE [LARGE SCALE GENOMIC DNA]</scope>
    <source>
        <strain evidence="4">JCM 16548</strain>
    </source>
</reference>
<dbReference type="EMBL" id="BAAAYX010000010">
    <property type="protein sequence ID" value="GAA3707099.1"/>
    <property type="molecule type" value="Genomic_DNA"/>
</dbReference>
<organism evidence="3 4">
    <name type="scientific">Microlunatus aurantiacus</name>
    <dbReference type="NCBI Taxonomy" id="446786"/>
    <lineage>
        <taxon>Bacteria</taxon>
        <taxon>Bacillati</taxon>
        <taxon>Actinomycetota</taxon>
        <taxon>Actinomycetes</taxon>
        <taxon>Propionibacteriales</taxon>
        <taxon>Propionibacteriaceae</taxon>
        <taxon>Microlunatus</taxon>
    </lineage>
</organism>
<dbReference type="Proteomes" id="UP001500051">
    <property type="component" value="Unassembled WGS sequence"/>
</dbReference>
<keyword evidence="2" id="KW-0472">Membrane</keyword>
<protein>
    <recommendedName>
        <fullName evidence="5">Secreted protein</fullName>
    </recommendedName>
</protein>
<feature type="transmembrane region" description="Helical" evidence="2">
    <location>
        <begin position="12"/>
        <end position="31"/>
    </location>
</feature>
<evidence type="ECO:0000256" key="2">
    <source>
        <dbReference type="SAM" id="Phobius"/>
    </source>
</evidence>
<accession>A0ABP7DL23</accession>
<keyword evidence="4" id="KW-1185">Reference proteome</keyword>
<proteinExistence type="predicted"/>
<gene>
    <name evidence="3" type="ORF">GCM10022204_26280</name>
</gene>
<keyword evidence="2" id="KW-1133">Transmembrane helix</keyword>
<evidence type="ECO:0000256" key="1">
    <source>
        <dbReference type="SAM" id="MobiDB-lite"/>
    </source>
</evidence>
<evidence type="ECO:0000313" key="4">
    <source>
        <dbReference type="Proteomes" id="UP001500051"/>
    </source>
</evidence>
<feature type="compositionally biased region" description="Basic and acidic residues" evidence="1">
    <location>
        <begin position="55"/>
        <end position="67"/>
    </location>
</feature>
<evidence type="ECO:0000313" key="3">
    <source>
        <dbReference type="EMBL" id="GAA3707099.1"/>
    </source>
</evidence>
<keyword evidence="2" id="KW-0812">Transmembrane</keyword>
<name>A0ABP7DL23_9ACTN</name>
<comment type="caution">
    <text evidence="3">The sequence shown here is derived from an EMBL/GenBank/DDBJ whole genome shotgun (WGS) entry which is preliminary data.</text>
</comment>
<sequence>MYSEAVSTPMKIATYALALVVVFIATLEVGYRLRPEAGAAVGSEPTTGAAPDGHGGADHGGGGHEETGPTAPAAQDPEGLAAAADGYRLALLTPRPAAGPATEIRLVITGPDERPVTTYELAHGKRLHLIVVRRDLADFQHLHPTLDRATGVWTTTMDTSAAGTYRVFADVVPTGHEGLTLGTDLAVAGSFAPEAPAETESRTARVDGYEVRLTGDVRAGQTGTVTAAVSQDGRPVTDLDPYLEAYGHLVALRQSDLAYLHVHPDGHSGDGTTPAGPTIDFAVEVPTPGIYRLFLDFQHDGVVRTAPFVIAVEG</sequence>
<feature type="region of interest" description="Disordered" evidence="1">
    <location>
        <begin position="40"/>
        <end position="76"/>
    </location>
</feature>
<evidence type="ECO:0008006" key="5">
    <source>
        <dbReference type="Google" id="ProtNLM"/>
    </source>
</evidence>